<dbReference type="HOGENOM" id="CLU_317022_0_0_1"/>
<dbReference type="AlphaFoldDB" id="Q23D64"/>
<keyword evidence="2 3" id="KW-0812">Transmembrane</keyword>
<feature type="transmembrane region" description="Helical" evidence="2">
    <location>
        <begin position="370"/>
        <end position="398"/>
    </location>
</feature>
<feature type="transmembrane region" description="Helical" evidence="2">
    <location>
        <begin position="410"/>
        <end position="431"/>
    </location>
</feature>
<proteinExistence type="predicted"/>
<evidence type="ECO:0000313" key="3">
    <source>
        <dbReference type="EMBL" id="EAR94578.2"/>
    </source>
</evidence>
<dbReference type="Proteomes" id="UP000009168">
    <property type="component" value="Unassembled WGS sequence"/>
</dbReference>
<evidence type="ECO:0000256" key="1">
    <source>
        <dbReference type="SAM" id="MobiDB-lite"/>
    </source>
</evidence>
<dbReference type="RefSeq" id="XP_001014822.2">
    <property type="nucleotide sequence ID" value="XM_001014822.2"/>
</dbReference>
<keyword evidence="2" id="KW-1133">Transmembrane helix</keyword>
<accession>Q23D64</accession>
<feature type="transmembrane region" description="Helical" evidence="2">
    <location>
        <begin position="745"/>
        <end position="764"/>
    </location>
</feature>
<feature type="transmembrane region" description="Helical" evidence="2">
    <location>
        <begin position="6"/>
        <end position="22"/>
    </location>
</feature>
<keyword evidence="4" id="KW-1185">Reference proteome</keyword>
<dbReference type="InParanoid" id="Q23D64"/>
<evidence type="ECO:0000313" key="4">
    <source>
        <dbReference type="Proteomes" id="UP000009168"/>
    </source>
</evidence>
<feature type="compositionally biased region" description="Polar residues" evidence="1">
    <location>
        <begin position="928"/>
        <end position="940"/>
    </location>
</feature>
<keyword evidence="2" id="KW-0472">Membrane</keyword>
<sequence>MKYTRLLISGTVIVTYLLISYIRQISQEEFQLFYYDDDKSFSAKNKRNLQSISLMTSTCADQEDLTNQPYISDYRNAVTNMENLRGSNKALDAMKKDQDWNSYLDSLPAVYVGLLIAGIIAFIIFFVESMQVFCQSCISCFKRDVEKEPYANWSIWCSVISAIVATIILFGFSIAGIQTNKTLIKSMNRGICQSLTMVNHLVSGYPQQNWQGVETIETQIRNIGNELLATQNVYLTTYQNTAFLSNLNNLQLEIQNMQTLSSNQVTLPNPNRVTPKQVQPDIIFILGSVGVLDQTKVLGSLELEYQTKTALQGNLLSKIRDSSANVGNNAPTIKAAFDQGSQQVNSFKTKIENFKALVEKQMTDTQNAALFVYNGGNAIFGLLIAFGLLGLLSITLILWCKLSFVKYGVYITWCTVSILSIVSFAAAAIGYTQSVGLMENCEGLQLLATDSTQFDSLINFIGTPQLKTCFFGDGNLSSMFGLQQQFLMINEVKNDLNNIDTNASLFTSNLNTRYIYQWQNQLSSYINYSQESVQLSSANGFMQFDLPSQSLDQLNSWSNYDYSPADGSQNNQFSLSCGAFSRDTIVYTQSFCPASSVLCVNALPISQPCCIPLDNPTFTQQFIVNRMNLITSSCANLNTYKAQYQAFFNVLSTYVNQLNTILKSNVKPAFDQYQTDSNSFLTSSNNLYQSINTTFRQQTKKLLDMVSDPANGIQNDMQCNFLVDDFKNMYQGLCRSYMVRIYNSSVILIVVSCFSLAAQVAYFFSTTRMINYIDKNRVQQFVVSKQKPIIDPEKYRSHPLHDQSYMNQSGMQPGFMKDESVMYLNPEQSVQNLPGEIELNQMNNTKPVKQGLLEDFQKRNTQQNINKSKQNNLNPLPAPSFIAPIGQKGNDEKIVPYQPKINQKNQANDNNNVQNQNRSTVLNQNPSYIANSPQKSQFNNHLDDHDEDDEEDLRKMMQNNNSKFGIPAGNNVIR</sequence>
<dbReference type="GeneID" id="7830974"/>
<organism evidence="3 4">
    <name type="scientific">Tetrahymena thermophila (strain SB210)</name>
    <dbReference type="NCBI Taxonomy" id="312017"/>
    <lineage>
        <taxon>Eukaryota</taxon>
        <taxon>Sar</taxon>
        <taxon>Alveolata</taxon>
        <taxon>Ciliophora</taxon>
        <taxon>Intramacronucleata</taxon>
        <taxon>Oligohymenophorea</taxon>
        <taxon>Hymenostomatida</taxon>
        <taxon>Tetrahymenina</taxon>
        <taxon>Tetrahymenidae</taxon>
        <taxon>Tetrahymena</taxon>
    </lineage>
</organism>
<reference evidence="4" key="1">
    <citation type="journal article" date="2006" name="PLoS Biol.">
        <title>Macronuclear genome sequence of the ciliate Tetrahymena thermophila, a model eukaryote.</title>
        <authorList>
            <person name="Eisen J.A."/>
            <person name="Coyne R.S."/>
            <person name="Wu M."/>
            <person name="Wu D."/>
            <person name="Thiagarajan M."/>
            <person name="Wortman J.R."/>
            <person name="Badger J.H."/>
            <person name="Ren Q."/>
            <person name="Amedeo P."/>
            <person name="Jones K.M."/>
            <person name="Tallon L.J."/>
            <person name="Delcher A.L."/>
            <person name="Salzberg S.L."/>
            <person name="Silva J.C."/>
            <person name="Haas B.J."/>
            <person name="Majoros W.H."/>
            <person name="Farzad M."/>
            <person name="Carlton J.M."/>
            <person name="Smith R.K. Jr."/>
            <person name="Garg J."/>
            <person name="Pearlman R.E."/>
            <person name="Karrer K.M."/>
            <person name="Sun L."/>
            <person name="Manning G."/>
            <person name="Elde N.C."/>
            <person name="Turkewitz A.P."/>
            <person name="Asai D.J."/>
            <person name="Wilkes D.E."/>
            <person name="Wang Y."/>
            <person name="Cai H."/>
            <person name="Collins K."/>
            <person name="Stewart B.A."/>
            <person name="Lee S.R."/>
            <person name="Wilamowska K."/>
            <person name="Weinberg Z."/>
            <person name="Ruzzo W.L."/>
            <person name="Wloga D."/>
            <person name="Gaertig J."/>
            <person name="Frankel J."/>
            <person name="Tsao C.-C."/>
            <person name="Gorovsky M.A."/>
            <person name="Keeling P.J."/>
            <person name="Waller R.F."/>
            <person name="Patron N.J."/>
            <person name="Cherry J.M."/>
            <person name="Stover N.A."/>
            <person name="Krieger C.J."/>
            <person name="del Toro C."/>
            <person name="Ryder H.F."/>
            <person name="Williamson S.C."/>
            <person name="Barbeau R.A."/>
            <person name="Hamilton E.P."/>
            <person name="Orias E."/>
        </authorList>
    </citation>
    <scope>NUCLEOTIDE SEQUENCE [LARGE SCALE GENOMIC DNA]</scope>
    <source>
        <strain evidence="4">SB210</strain>
    </source>
</reference>
<feature type="transmembrane region" description="Helical" evidence="2">
    <location>
        <begin position="153"/>
        <end position="177"/>
    </location>
</feature>
<gene>
    <name evidence="3" type="ORF">TTHERM_00049270</name>
</gene>
<evidence type="ECO:0000256" key="2">
    <source>
        <dbReference type="SAM" id="Phobius"/>
    </source>
</evidence>
<feature type="region of interest" description="Disordered" evidence="1">
    <location>
        <begin position="928"/>
        <end position="950"/>
    </location>
</feature>
<protein>
    <submittedName>
        <fullName evidence="3">Transmembrane protein, putative</fullName>
    </submittedName>
</protein>
<name>Q23D64_TETTS</name>
<feature type="transmembrane region" description="Helical" evidence="2">
    <location>
        <begin position="103"/>
        <end position="126"/>
    </location>
</feature>
<dbReference type="EMBL" id="GG662712">
    <property type="protein sequence ID" value="EAR94578.2"/>
    <property type="molecule type" value="Genomic_DNA"/>
</dbReference>
<dbReference type="KEGG" id="tet:TTHERM_00049270"/>